<sequence>MVCHWFTLMAMGCANRESPPATAPGTNHASSAVTSSSNQLAAGLPAPTVSSRQPLAGGSPHAEPSSGRQGLRFTEVQEEVDLDFVYDNGYSRARLMIESTGGGGGWLDYDGDGWLDLYLPQGGNPFARDESRRTSNDELYRNVQGQRFVRVSGQAGIRDQEFGQGAAVGDFDDDGFDDVYVSNAGPDRLYRNQGDGTFQDVTAAAGIDNPLWASSAAWADLDGDADLDLYVCNYVDYDPANPISCLSKEGTPGICHPEDVAAVPNKCYFNQGDGTFQNLADERGLNAPLGKSLGVVVADFNGDFLPDVYVANDTTANHLFVGKGRGYFDEQAVVMGCAMSGMGHYQASMGIAFGDFDENGFPDLYCTHFTMDSNTLYANFGPAGFEDVTRKTDLHLPTMAYLAFGTVMVDFDFNGRQDLFVANGHIDDWREKTGDAWYMKPQLFTFDGTRWHDCGSRAGGYFEREWLGRAVALADYDDDGDPDVLVVHQNDVAGLLRNDSDRGHFLKLRFRGRDSNRRGVGVHVTVEQGGRRLVQQLAGGTSYCASHEPALFFGWGEASAPCRVTVVWPSGKRQDIRDVAVDQELTLDELQAEAP</sequence>
<proteinExistence type="predicted"/>
<reference evidence="4" key="1">
    <citation type="journal article" date="2020" name="mSystems">
        <title>Genome- and Community-Level Interaction Insights into Carbon Utilization and Element Cycling Functions of Hydrothermarchaeota in Hydrothermal Sediment.</title>
        <authorList>
            <person name="Zhou Z."/>
            <person name="Liu Y."/>
            <person name="Xu W."/>
            <person name="Pan J."/>
            <person name="Luo Z.H."/>
            <person name="Li M."/>
        </authorList>
    </citation>
    <scope>NUCLEOTIDE SEQUENCE [LARGE SCALE GENOMIC DNA]</scope>
    <source>
        <strain evidence="4">SpSt-508</strain>
    </source>
</reference>
<accession>A0A7C4QWG4</accession>
<feature type="compositionally biased region" description="Polar residues" evidence="2">
    <location>
        <begin position="24"/>
        <end position="40"/>
    </location>
</feature>
<keyword evidence="1" id="KW-0732">Signal</keyword>
<protein>
    <submittedName>
        <fullName evidence="4">CRTAC1 family protein</fullName>
    </submittedName>
</protein>
<dbReference type="PANTHER" id="PTHR16026:SF0">
    <property type="entry name" value="CARTILAGE ACIDIC PROTEIN 1"/>
    <property type="match status" value="1"/>
</dbReference>
<dbReference type="PANTHER" id="PTHR16026">
    <property type="entry name" value="CARTILAGE ACIDIC PROTEIN 1"/>
    <property type="match status" value="1"/>
</dbReference>
<dbReference type="SUPFAM" id="SSF69318">
    <property type="entry name" value="Integrin alpha N-terminal domain"/>
    <property type="match status" value="1"/>
</dbReference>
<dbReference type="InterPro" id="IPR027039">
    <property type="entry name" value="Crtac1"/>
</dbReference>
<feature type="region of interest" description="Disordered" evidence="2">
    <location>
        <begin position="19"/>
        <end position="69"/>
    </location>
</feature>
<dbReference type="AlphaFoldDB" id="A0A7C4QWG4"/>
<comment type="caution">
    <text evidence="4">The sequence shown here is derived from an EMBL/GenBank/DDBJ whole genome shotgun (WGS) entry which is preliminary data.</text>
</comment>
<feature type="domain" description="ASPIC/UnbV" evidence="3">
    <location>
        <begin position="519"/>
        <end position="586"/>
    </location>
</feature>
<gene>
    <name evidence="4" type="ORF">ENS64_12745</name>
</gene>
<dbReference type="EMBL" id="DSVQ01000016">
    <property type="protein sequence ID" value="HGT40110.1"/>
    <property type="molecule type" value="Genomic_DNA"/>
</dbReference>
<evidence type="ECO:0000256" key="2">
    <source>
        <dbReference type="SAM" id="MobiDB-lite"/>
    </source>
</evidence>
<organism evidence="4">
    <name type="scientific">Schlesneria paludicola</name>
    <dbReference type="NCBI Taxonomy" id="360056"/>
    <lineage>
        <taxon>Bacteria</taxon>
        <taxon>Pseudomonadati</taxon>
        <taxon>Planctomycetota</taxon>
        <taxon>Planctomycetia</taxon>
        <taxon>Planctomycetales</taxon>
        <taxon>Planctomycetaceae</taxon>
        <taxon>Schlesneria</taxon>
    </lineage>
</organism>
<evidence type="ECO:0000259" key="3">
    <source>
        <dbReference type="Pfam" id="PF07593"/>
    </source>
</evidence>
<dbReference type="Pfam" id="PF13517">
    <property type="entry name" value="FG-GAP_3"/>
    <property type="match status" value="2"/>
</dbReference>
<dbReference type="InterPro" id="IPR028994">
    <property type="entry name" value="Integrin_alpha_N"/>
</dbReference>
<dbReference type="InterPro" id="IPR011519">
    <property type="entry name" value="UnbV_ASPIC"/>
</dbReference>
<dbReference type="Pfam" id="PF07593">
    <property type="entry name" value="UnbV_ASPIC"/>
    <property type="match status" value="1"/>
</dbReference>
<evidence type="ECO:0000313" key="4">
    <source>
        <dbReference type="EMBL" id="HGT40110.1"/>
    </source>
</evidence>
<name>A0A7C4QWG4_9PLAN</name>
<evidence type="ECO:0000256" key="1">
    <source>
        <dbReference type="ARBA" id="ARBA00022729"/>
    </source>
</evidence>
<dbReference type="InterPro" id="IPR013517">
    <property type="entry name" value="FG-GAP"/>
</dbReference>
<dbReference type="Gene3D" id="2.130.10.130">
    <property type="entry name" value="Integrin alpha, N-terminal"/>
    <property type="match status" value="1"/>
</dbReference>